<dbReference type="OrthoDB" id="5296096at2"/>
<dbReference type="AlphaFoldDB" id="A0A150WT20"/>
<sequence>MRQLMDYNKVNYFEKADSTKHREFIISQNNCILCGTVLELKHIADRGILEIKEEAFCPHCEVKTRTKTHALN</sequence>
<evidence type="ECO:0000313" key="2">
    <source>
        <dbReference type="Proteomes" id="UP000075320"/>
    </source>
</evidence>
<dbReference type="RefSeq" id="WP_061835128.1">
    <property type="nucleotide sequence ID" value="NZ_LUKE01000001.1"/>
</dbReference>
<gene>
    <name evidence="1" type="ORF">AZI86_09330</name>
</gene>
<proteinExistence type="predicted"/>
<dbReference type="Proteomes" id="UP000075320">
    <property type="component" value="Unassembled WGS sequence"/>
</dbReference>
<dbReference type="EMBL" id="LUKE01000001">
    <property type="protein sequence ID" value="KYG67536.1"/>
    <property type="molecule type" value="Genomic_DNA"/>
</dbReference>
<name>A0A150WT20_BDEBC</name>
<evidence type="ECO:0000313" key="1">
    <source>
        <dbReference type="EMBL" id="KYG67536.1"/>
    </source>
</evidence>
<reference evidence="1 2" key="1">
    <citation type="submission" date="2016-03" db="EMBL/GenBank/DDBJ databases">
        <authorList>
            <person name="Ploux O."/>
        </authorList>
    </citation>
    <scope>NUCLEOTIDE SEQUENCE [LARGE SCALE GENOMIC DNA]</scope>
    <source>
        <strain evidence="1 2">R0</strain>
    </source>
</reference>
<accession>A0A150WT20</accession>
<organism evidence="1 2">
    <name type="scientific">Bdellovibrio bacteriovorus</name>
    <dbReference type="NCBI Taxonomy" id="959"/>
    <lineage>
        <taxon>Bacteria</taxon>
        <taxon>Pseudomonadati</taxon>
        <taxon>Bdellovibrionota</taxon>
        <taxon>Bdellovibrionia</taxon>
        <taxon>Bdellovibrionales</taxon>
        <taxon>Pseudobdellovibrionaceae</taxon>
        <taxon>Bdellovibrio</taxon>
    </lineage>
</organism>
<comment type="caution">
    <text evidence="1">The sequence shown here is derived from an EMBL/GenBank/DDBJ whole genome shotgun (WGS) entry which is preliminary data.</text>
</comment>
<protein>
    <submittedName>
        <fullName evidence="1">Uncharacterized protein</fullName>
    </submittedName>
</protein>
<keyword evidence="2" id="KW-1185">Reference proteome</keyword>